<accession>A0A286UQN1</accession>
<dbReference type="OrthoDB" id="3255301at2759"/>
<reference evidence="2 3" key="1">
    <citation type="journal article" date="2017" name="Mol. Ecol.">
        <title>Comparative and population genomic landscape of Phellinus noxius: A hypervariable fungus causing root rot in trees.</title>
        <authorList>
            <person name="Chung C.L."/>
            <person name="Lee T.J."/>
            <person name="Akiba M."/>
            <person name="Lee H.H."/>
            <person name="Kuo T.H."/>
            <person name="Liu D."/>
            <person name="Ke H.M."/>
            <person name="Yokoi T."/>
            <person name="Roa M.B."/>
            <person name="Lu M.J."/>
            <person name="Chang Y.Y."/>
            <person name="Ann P.J."/>
            <person name="Tsai J.N."/>
            <person name="Chen C.Y."/>
            <person name="Tzean S.S."/>
            <person name="Ota Y."/>
            <person name="Hattori T."/>
            <person name="Sahashi N."/>
            <person name="Liou R.F."/>
            <person name="Kikuchi T."/>
            <person name="Tsai I.J."/>
        </authorList>
    </citation>
    <scope>NUCLEOTIDE SEQUENCE [LARGE SCALE GENOMIC DNA]</scope>
    <source>
        <strain evidence="2 3">FFPRI411160</strain>
    </source>
</reference>
<organism evidence="2 3">
    <name type="scientific">Pyrrhoderma noxium</name>
    <dbReference type="NCBI Taxonomy" id="2282107"/>
    <lineage>
        <taxon>Eukaryota</taxon>
        <taxon>Fungi</taxon>
        <taxon>Dikarya</taxon>
        <taxon>Basidiomycota</taxon>
        <taxon>Agaricomycotina</taxon>
        <taxon>Agaricomycetes</taxon>
        <taxon>Hymenochaetales</taxon>
        <taxon>Hymenochaetaceae</taxon>
        <taxon>Pyrrhoderma</taxon>
    </lineage>
</organism>
<dbReference type="AlphaFoldDB" id="A0A286UQN1"/>
<proteinExistence type="predicted"/>
<feature type="compositionally biased region" description="Low complexity" evidence="1">
    <location>
        <begin position="1"/>
        <end position="18"/>
    </location>
</feature>
<keyword evidence="3" id="KW-1185">Reference proteome</keyword>
<feature type="region of interest" description="Disordered" evidence="1">
    <location>
        <begin position="1"/>
        <end position="78"/>
    </location>
</feature>
<dbReference type="Proteomes" id="UP000217199">
    <property type="component" value="Unassembled WGS sequence"/>
</dbReference>
<evidence type="ECO:0000256" key="1">
    <source>
        <dbReference type="SAM" id="MobiDB-lite"/>
    </source>
</evidence>
<feature type="compositionally biased region" description="Low complexity" evidence="1">
    <location>
        <begin position="31"/>
        <end position="50"/>
    </location>
</feature>
<dbReference type="InParanoid" id="A0A286UQN1"/>
<protein>
    <submittedName>
        <fullName evidence="2">Uncharacterized protein</fullName>
    </submittedName>
</protein>
<dbReference type="EMBL" id="NBII01000002">
    <property type="protein sequence ID" value="PAV21908.1"/>
    <property type="molecule type" value="Genomic_DNA"/>
</dbReference>
<evidence type="ECO:0000313" key="3">
    <source>
        <dbReference type="Proteomes" id="UP000217199"/>
    </source>
</evidence>
<sequence>MATVTATISSTASSSKASPFNPRPQKRHAPVRSSPLASAVPASASPSSPLNSKFPLNGISAKPAPQRAHSFPTSRPLRPFASIAPSSVPKPIKEFELPEAFKSVFFFCFWTFRFMNGFYSFYFSH</sequence>
<name>A0A286UQN1_9AGAM</name>
<gene>
    <name evidence="2" type="ORF">PNOK_0186500</name>
</gene>
<evidence type="ECO:0000313" key="2">
    <source>
        <dbReference type="EMBL" id="PAV21908.1"/>
    </source>
</evidence>
<comment type="caution">
    <text evidence="2">The sequence shown here is derived from an EMBL/GenBank/DDBJ whole genome shotgun (WGS) entry which is preliminary data.</text>
</comment>